<evidence type="ECO:0000256" key="2">
    <source>
        <dbReference type="ARBA" id="ARBA00007441"/>
    </source>
</evidence>
<dbReference type="InterPro" id="IPR050596">
    <property type="entry name" value="AspAT/PAT-like"/>
</dbReference>
<evidence type="ECO:0000256" key="4">
    <source>
        <dbReference type="ARBA" id="ARBA00022679"/>
    </source>
</evidence>
<dbReference type="InterPro" id="IPR015421">
    <property type="entry name" value="PyrdxlP-dep_Trfase_major"/>
</dbReference>
<name>A0A532V0A3_UNCL8</name>
<dbReference type="GO" id="GO:0030170">
    <property type="term" value="F:pyridoxal phosphate binding"/>
    <property type="evidence" value="ECO:0007669"/>
    <property type="project" value="InterPro"/>
</dbReference>
<dbReference type="InterPro" id="IPR004838">
    <property type="entry name" value="NHTrfase_class1_PyrdxlP-BS"/>
</dbReference>
<protein>
    <recommendedName>
        <fullName evidence="6">Aminotransferase</fullName>
        <ecNumber evidence="6">2.6.1.-</ecNumber>
    </recommendedName>
</protein>
<comment type="cofactor">
    <cofactor evidence="1 6">
        <name>pyridoxal 5'-phosphate</name>
        <dbReference type="ChEBI" id="CHEBI:597326"/>
    </cofactor>
</comment>
<keyword evidence="4 6" id="KW-0808">Transferase</keyword>
<sequence length="370" mass="41202">MKEKYLAQRIQGIEPSGIRKIFDRVPQAKNPINLTMGEPDFDVPDRIKQAARNAMDQGYNKYTPTQGIPPLRQAIAEHLRERGFPFEEILVTAGVSGGLVLSTLSLVNPGDEVLIPDPYFVMYKYMIRLAGGKPVFLDTYPDFKLKPEVLEKAITPRTKFLILNYPNNPTGAVLSASEMDDIAEIVRKHNIFVVSDEIYDHMIYDNQDHESISTRDVPTLILGGFSKTFGMTGWRLGYAAGPAWLVRQMTIMQQYSFTSANSVAQYATLEAFSCDMSGEMADLAKRRDFIFAGLCELGFEPSKPGGALYIFAPVPEGETGDAFVERCIAKELFVIPGGAFSQQDTHFRLSFAASTESLTRALEVLEKLVK</sequence>
<dbReference type="CDD" id="cd00609">
    <property type="entry name" value="AAT_like"/>
    <property type="match status" value="1"/>
</dbReference>
<evidence type="ECO:0000259" key="7">
    <source>
        <dbReference type="Pfam" id="PF00155"/>
    </source>
</evidence>
<reference evidence="8 9" key="1">
    <citation type="submission" date="2017-06" db="EMBL/GenBank/DDBJ databases">
        <title>Novel microbial phyla capable of carbon fixation and sulfur reduction in deep-sea sediments.</title>
        <authorList>
            <person name="Huang J."/>
            <person name="Baker B."/>
            <person name="Wang Y."/>
        </authorList>
    </citation>
    <scope>NUCLEOTIDE SEQUENCE [LARGE SCALE GENOMIC DNA]</scope>
    <source>
        <strain evidence="8">B3_LCP</strain>
    </source>
</reference>
<keyword evidence="5" id="KW-0663">Pyridoxal phosphate</keyword>
<accession>A0A532V0A3</accession>
<feature type="domain" description="Aminotransferase class I/classII large" evidence="7">
    <location>
        <begin position="30"/>
        <end position="364"/>
    </location>
</feature>
<dbReference type="GO" id="GO:0006520">
    <property type="term" value="P:amino acid metabolic process"/>
    <property type="evidence" value="ECO:0007669"/>
    <property type="project" value="InterPro"/>
</dbReference>
<dbReference type="InterPro" id="IPR015424">
    <property type="entry name" value="PyrdxlP-dep_Trfase"/>
</dbReference>
<evidence type="ECO:0000313" key="9">
    <source>
        <dbReference type="Proteomes" id="UP000319619"/>
    </source>
</evidence>
<dbReference type="AlphaFoldDB" id="A0A532V0A3"/>
<dbReference type="InterPro" id="IPR015422">
    <property type="entry name" value="PyrdxlP-dep_Trfase_small"/>
</dbReference>
<dbReference type="PANTHER" id="PTHR46383">
    <property type="entry name" value="ASPARTATE AMINOTRANSFERASE"/>
    <property type="match status" value="1"/>
</dbReference>
<comment type="similarity">
    <text evidence="2 6">Belongs to the class-I pyridoxal-phosphate-dependent aminotransferase family.</text>
</comment>
<dbReference type="Pfam" id="PF00155">
    <property type="entry name" value="Aminotran_1_2"/>
    <property type="match status" value="1"/>
</dbReference>
<proteinExistence type="inferred from homology"/>
<gene>
    <name evidence="8" type="ORF">CEE37_06685</name>
</gene>
<keyword evidence="3 6" id="KW-0032">Aminotransferase</keyword>
<dbReference type="FunFam" id="3.40.640.10:FF:000033">
    <property type="entry name" value="Aspartate aminotransferase"/>
    <property type="match status" value="1"/>
</dbReference>
<dbReference type="EC" id="2.6.1.-" evidence="6"/>
<organism evidence="8 9">
    <name type="scientific">candidate division LCP-89 bacterium B3_LCP</name>
    <dbReference type="NCBI Taxonomy" id="2012998"/>
    <lineage>
        <taxon>Bacteria</taxon>
        <taxon>Pseudomonadati</taxon>
        <taxon>Bacteria division LCP-89</taxon>
    </lineage>
</organism>
<dbReference type="InterPro" id="IPR004839">
    <property type="entry name" value="Aminotransferase_I/II_large"/>
</dbReference>
<evidence type="ECO:0000256" key="5">
    <source>
        <dbReference type="ARBA" id="ARBA00022898"/>
    </source>
</evidence>
<dbReference type="Gene3D" id="3.90.1150.10">
    <property type="entry name" value="Aspartate Aminotransferase, domain 1"/>
    <property type="match status" value="1"/>
</dbReference>
<dbReference type="GO" id="GO:0008483">
    <property type="term" value="F:transaminase activity"/>
    <property type="evidence" value="ECO:0007669"/>
    <property type="project" value="UniProtKB-KW"/>
</dbReference>
<dbReference type="SUPFAM" id="SSF53383">
    <property type="entry name" value="PLP-dependent transferases"/>
    <property type="match status" value="1"/>
</dbReference>
<dbReference type="Proteomes" id="UP000319619">
    <property type="component" value="Unassembled WGS sequence"/>
</dbReference>
<evidence type="ECO:0000256" key="1">
    <source>
        <dbReference type="ARBA" id="ARBA00001933"/>
    </source>
</evidence>
<evidence type="ECO:0000256" key="6">
    <source>
        <dbReference type="RuleBase" id="RU000481"/>
    </source>
</evidence>
<dbReference type="PROSITE" id="PS00105">
    <property type="entry name" value="AA_TRANSFER_CLASS_1"/>
    <property type="match status" value="1"/>
</dbReference>
<evidence type="ECO:0000256" key="3">
    <source>
        <dbReference type="ARBA" id="ARBA00022576"/>
    </source>
</evidence>
<dbReference type="Gene3D" id="3.40.640.10">
    <property type="entry name" value="Type I PLP-dependent aspartate aminotransferase-like (Major domain)"/>
    <property type="match status" value="1"/>
</dbReference>
<dbReference type="EMBL" id="NJBN01000004">
    <property type="protein sequence ID" value="TKJ40644.1"/>
    <property type="molecule type" value="Genomic_DNA"/>
</dbReference>
<dbReference type="PANTHER" id="PTHR46383:SF3">
    <property type="entry name" value="ASPARTATE AMINOTRANSFERASE-RELATED"/>
    <property type="match status" value="1"/>
</dbReference>
<comment type="caution">
    <text evidence="8">The sequence shown here is derived from an EMBL/GenBank/DDBJ whole genome shotgun (WGS) entry which is preliminary data.</text>
</comment>
<evidence type="ECO:0000313" key="8">
    <source>
        <dbReference type="EMBL" id="TKJ40644.1"/>
    </source>
</evidence>